<sequence>MRSGRNRGGDGYSQRREEVVRGKRPVVSDDDFVEDTTMENAPFPEPTRDDEPVDTLTDIEMQRLRTLLDMMFGGTWYADRDTMETLRIADDVEEMFNNLGIGQLMHR</sequence>
<name>A0A6D2HZ49_9BRAS</name>
<dbReference type="InterPro" id="IPR004312">
    <property type="entry name" value="ATHILA_Orf1_C"/>
</dbReference>
<evidence type="ECO:0000259" key="2">
    <source>
        <dbReference type="Pfam" id="PF03078"/>
    </source>
</evidence>
<feature type="domain" description="Arabidopsis retrotransposon Orf1 C-terminal" evidence="2">
    <location>
        <begin position="14"/>
        <end position="105"/>
    </location>
</feature>
<gene>
    <name evidence="3" type="ORF">MERR_LOCUS8646</name>
</gene>
<proteinExistence type="predicted"/>
<evidence type="ECO:0000313" key="3">
    <source>
        <dbReference type="EMBL" id="CAA7021411.1"/>
    </source>
</evidence>
<feature type="compositionally biased region" description="Acidic residues" evidence="1">
    <location>
        <begin position="28"/>
        <end position="37"/>
    </location>
</feature>
<dbReference type="EMBL" id="CACVBM020000610">
    <property type="protein sequence ID" value="CAA7021411.1"/>
    <property type="molecule type" value="Genomic_DNA"/>
</dbReference>
<keyword evidence="4" id="KW-1185">Reference proteome</keyword>
<dbReference type="Proteomes" id="UP000467841">
    <property type="component" value="Unassembled WGS sequence"/>
</dbReference>
<accession>A0A6D2HZ49</accession>
<reference evidence="3" key="1">
    <citation type="submission" date="2020-01" db="EMBL/GenBank/DDBJ databases">
        <authorList>
            <person name="Mishra B."/>
        </authorList>
    </citation>
    <scope>NUCLEOTIDE SEQUENCE [LARGE SCALE GENOMIC DNA]</scope>
</reference>
<dbReference type="Pfam" id="PF03078">
    <property type="entry name" value="ATHILA"/>
    <property type="match status" value="1"/>
</dbReference>
<feature type="region of interest" description="Disordered" evidence="1">
    <location>
        <begin position="1"/>
        <end position="54"/>
    </location>
</feature>
<dbReference type="AlphaFoldDB" id="A0A6D2HZ49"/>
<comment type="caution">
    <text evidence="3">The sequence shown here is derived from an EMBL/GenBank/DDBJ whole genome shotgun (WGS) entry which is preliminary data.</text>
</comment>
<protein>
    <recommendedName>
        <fullName evidence="2">Arabidopsis retrotransposon Orf1 C-terminal domain-containing protein</fullName>
    </recommendedName>
</protein>
<evidence type="ECO:0000313" key="4">
    <source>
        <dbReference type="Proteomes" id="UP000467841"/>
    </source>
</evidence>
<evidence type="ECO:0000256" key="1">
    <source>
        <dbReference type="SAM" id="MobiDB-lite"/>
    </source>
</evidence>
<organism evidence="3 4">
    <name type="scientific">Microthlaspi erraticum</name>
    <dbReference type="NCBI Taxonomy" id="1685480"/>
    <lineage>
        <taxon>Eukaryota</taxon>
        <taxon>Viridiplantae</taxon>
        <taxon>Streptophyta</taxon>
        <taxon>Embryophyta</taxon>
        <taxon>Tracheophyta</taxon>
        <taxon>Spermatophyta</taxon>
        <taxon>Magnoliopsida</taxon>
        <taxon>eudicotyledons</taxon>
        <taxon>Gunneridae</taxon>
        <taxon>Pentapetalae</taxon>
        <taxon>rosids</taxon>
        <taxon>malvids</taxon>
        <taxon>Brassicales</taxon>
        <taxon>Brassicaceae</taxon>
        <taxon>Coluteocarpeae</taxon>
        <taxon>Microthlaspi</taxon>
    </lineage>
</organism>